<reference evidence="1" key="1">
    <citation type="submission" date="2018-05" db="EMBL/GenBank/DDBJ databases">
        <authorList>
            <person name="Lanie J.A."/>
            <person name="Ng W.-L."/>
            <person name="Kazmierczak K.M."/>
            <person name="Andrzejewski T.M."/>
            <person name="Davidsen T.M."/>
            <person name="Wayne K.J."/>
            <person name="Tettelin H."/>
            <person name="Glass J.I."/>
            <person name="Rusch D."/>
            <person name="Podicherti R."/>
            <person name="Tsui H.-C.T."/>
            <person name="Winkler M.E."/>
        </authorList>
    </citation>
    <scope>NUCLEOTIDE SEQUENCE</scope>
</reference>
<gene>
    <name evidence="1" type="ORF">METZ01_LOCUS460373</name>
</gene>
<feature type="non-terminal residue" evidence="1">
    <location>
        <position position="98"/>
    </location>
</feature>
<name>A0A383AIY3_9ZZZZ</name>
<dbReference type="EMBL" id="UINC01192393">
    <property type="protein sequence ID" value="SVE07519.1"/>
    <property type="molecule type" value="Genomic_DNA"/>
</dbReference>
<accession>A0A383AIY3</accession>
<evidence type="ECO:0000313" key="1">
    <source>
        <dbReference type="EMBL" id="SVE07519.1"/>
    </source>
</evidence>
<dbReference type="AlphaFoldDB" id="A0A383AIY3"/>
<proteinExistence type="predicted"/>
<protein>
    <submittedName>
        <fullName evidence="1">Uncharacterized protein</fullName>
    </submittedName>
</protein>
<sequence>MKKTVVALTLAVAFMFVASISSAAVSVLAAGQTGFCDKAGWIAYNLDETKDTQLQFNVGPIGYGWGKDVTRTLAPGGYQANALAQRTVFKNKGPGKVS</sequence>
<organism evidence="1">
    <name type="scientific">marine metagenome</name>
    <dbReference type="NCBI Taxonomy" id="408172"/>
    <lineage>
        <taxon>unclassified sequences</taxon>
        <taxon>metagenomes</taxon>
        <taxon>ecological metagenomes</taxon>
    </lineage>
</organism>